<gene>
    <name evidence="1" type="ORF">GCM10011374_36410</name>
</gene>
<evidence type="ECO:0000313" key="2">
    <source>
        <dbReference type="Proteomes" id="UP000638848"/>
    </source>
</evidence>
<evidence type="ECO:0000313" key="1">
    <source>
        <dbReference type="EMBL" id="GGG68705.1"/>
    </source>
</evidence>
<name>A0A917H681_9MICC</name>
<organism evidence="1 2">
    <name type="scientific">Kocuria dechangensis</name>
    <dbReference type="NCBI Taxonomy" id="1176249"/>
    <lineage>
        <taxon>Bacteria</taxon>
        <taxon>Bacillati</taxon>
        <taxon>Actinomycetota</taxon>
        <taxon>Actinomycetes</taxon>
        <taxon>Micrococcales</taxon>
        <taxon>Micrococcaceae</taxon>
        <taxon>Kocuria</taxon>
    </lineage>
</organism>
<reference evidence="1" key="2">
    <citation type="submission" date="2020-09" db="EMBL/GenBank/DDBJ databases">
        <authorList>
            <person name="Sun Q."/>
            <person name="Zhou Y."/>
        </authorList>
    </citation>
    <scope>NUCLEOTIDE SEQUENCE</scope>
    <source>
        <strain evidence="1">CGMCC 1.12187</strain>
    </source>
</reference>
<comment type="caution">
    <text evidence="1">The sequence shown here is derived from an EMBL/GenBank/DDBJ whole genome shotgun (WGS) entry which is preliminary data.</text>
</comment>
<proteinExistence type="predicted"/>
<protein>
    <submittedName>
        <fullName evidence="1">Uncharacterized protein</fullName>
    </submittedName>
</protein>
<dbReference type="RefSeq" id="WP_188539801.1">
    <property type="nucleotide sequence ID" value="NZ_BMEQ01000031.1"/>
</dbReference>
<dbReference type="AlphaFoldDB" id="A0A917H681"/>
<accession>A0A917H681</accession>
<reference evidence="1" key="1">
    <citation type="journal article" date="2014" name="Int. J. Syst. Evol. Microbiol.">
        <title>Complete genome sequence of Corynebacterium casei LMG S-19264T (=DSM 44701T), isolated from a smear-ripened cheese.</title>
        <authorList>
            <consortium name="US DOE Joint Genome Institute (JGI-PGF)"/>
            <person name="Walter F."/>
            <person name="Albersmeier A."/>
            <person name="Kalinowski J."/>
            <person name="Ruckert C."/>
        </authorList>
    </citation>
    <scope>NUCLEOTIDE SEQUENCE</scope>
    <source>
        <strain evidence="1">CGMCC 1.12187</strain>
    </source>
</reference>
<dbReference type="EMBL" id="BMEQ01000031">
    <property type="protein sequence ID" value="GGG68705.1"/>
    <property type="molecule type" value="Genomic_DNA"/>
</dbReference>
<dbReference type="Proteomes" id="UP000638848">
    <property type="component" value="Unassembled WGS sequence"/>
</dbReference>
<keyword evidence="2" id="KW-1185">Reference proteome</keyword>
<sequence>MTTAVQNAVPVQGIIPGISFQTRPRARVRPAASTPAHASLVQAHTVLGAGSGPYEITIEELKPAAAREDQAADASRRSRLAPLARFTRANMVGAELLRIGGGTGRAELRSTHTYFTSGTITIDGTLTVLEGERADGSSFTLQNPLLVRATIDRRGAACP</sequence>